<dbReference type="EMBL" id="JANEYG010000005">
    <property type="protein sequence ID" value="KAJ8923083.1"/>
    <property type="molecule type" value="Genomic_DNA"/>
</dbReference>
<name>A0AAV8W9A2_9CUCU</name>
<dbReference type="PANTHER" id="PTHR13372:SF5">
    <property type="entry name" value="GEMININ"/>
    <property type="match status" value="1"/>
</dbReference>
<feature type="compositionally biased region" description="Acidic residues" evidence="7">
    <location>
        <begin position="150"/>
        <end position="166"/>
    </location>
</feature>
<comment type="caution">
    <text evidence="8">The sequence shown here is derived from an EMBL/GenBank/DDBJ whole genome shotgun (WGS) entry which is preliminary data.</text>
</comment>
<dbReference type="SUPFAM" id="SSF111469">
    <property type="entry name" value="Geminin coiled-coil domain"/>
    <property type="match status" value="1"/>
</dbReference>
<dbReference type="Pfam" id="PF07412">
    <property type="entry name" value="Geminin"/>
    <property type="match status" value="1"/>
</dbReference>
<feature type="compositionally biased region" description="Basic and acidic residues" evidence="7">
    <location>
        <begin position="1"/>
        <end position="13"/>
    </location>
</feature>
<organism evidence="8 9">
    <name type="scientific">Exocentrus adspersus</name>
    <dbReference type="NCBI Taxonomy" id="1586481"/>
    <lineage>
        <taxon>Eukaryota</taxon>
        <taxon>Metazoa</taxon>
        <taxon>Ecdysozoa</taxon>
        <taxon>Arthropoda</taxon>
        <taxon>Hexapoda</taxon>
        <taxon>Insecta</taxon>
        <taxon>Pterygota</taxon>
        <taxon>Neoptera</taxon>
        <taxon>Endopterygota</taxon>
        <taxon>Coleoptera</taxon>
        <taxon>Polyphaga</taxon>
        <taxon>Cucujiformia</taxon>
        <taxon>Chrysomeloidea</taxon>
        <taxon>Cerambycidae</taxon>
        <taxon>Lamiinae</taxon>
        <taxon>Acanthocinini</taxon>
        <taxon>Exocentrus</taxon>
    </lineage>
</organism>
<reference evidence="8 9" key="1">
    <citation type="journal article" date="2023" name="Insect Mol. Biol.">
        <title>Genome sequencing provides insights into the evolution of gene families encoding plant cell wall-degrading enzymes in longhorned beetles.</title>
        <authorList>
            <person name="Shin N.R."/>
            <person name="Okamura Y."/>
            <person name="Kirsch R."/>
            <person name="Pauchet Y."/>
        </authorList>
    </citation>
    <scope>NUCLEOTIDE SEQUENCE [LARGE SCALE GENOMIC DNA]</scope>
    <source>
        <strain evidence="8">EAD_L_NR</strain>
    </source>
</reference>
<feature type="region of interest" description="Disordered" evidence="7">
    <location>
        <begin position="1"/>
        <end position="89"/>
    </location>
</feature>
<dbReference type="InterPro" id="IPR022786">
    <property type="entry name" value="Geminin/Multicilin"/>
</dbReference>
<gene>
    <name evidence="8" type="ORF">NQ315_001635</name>
</gene>
<feature type="compositionally biased region" description="Basic and acidic residues" evidence="7">
    <location>
        <begin position="36"/>
        <end position="53"/>
    </location>
</feature>
<keyword evidence="5" id="KW-0131">Cell cycle</keyword>
<evidence type="ECO:0008006" key="10">
    <source>
        <dbReference type="Google" id="ProtNLM"/>
    </source>
</evidence>
<evidence type="ECO:0000256" key="2">
    <source>
        <dbReference type="ARBA" id="ARBA00007979"/>
    </source>
</evidence>
<dbReference type="AlphaFoldDB" id="A0AAV8W9A2"/>
<feature type="region of interest" description="Disordered" evidence="7">
    <location>
        <begin position="146"/>
        <end position="166"/>
    </location>
</feature>
<evidence type="ECO:0000313" key="9">
    <source>
        <dbReference type="Proteomes" id="UP001159042"/>
    </source>
</evidence>
<evidence type="ECO:0000256" key="5">
    <source>
        <dbReference type="ARBA" id="ARBA00023306"/>
    </source>
</evidence>
<protein>
    <recommendedName>
        <fullName evidence="10">Geminin</fullName>
    </recommendedName>
</protein>
<comment type="similarity">
    <text evidence="2">Belongs to the geminin family.</text>
</comment>
<evidence type="ECO:0000256" key="1">
    <source>
        <dbReference type="ARBA" id="ARBA00004123"/>
    </source>
</evidence>
<evidence type="ECO:0000256" key="6">
    <source>
        <dbReference type="SAM" id="Coils"/>
    </source>
</evidence>
<accession>A0AAV8W9A2</accession>
<dbReference type="GO" id="GO:0008156">
    <property type="term" value="P:negative regulation of DNA replication"/>
    <property type="evidence" value="ECO:0007669"/>
    <property type="project" value="TreeGrafter"/>
</dbReference>
<comment type="subcellular location">
    <subcellularLocation>
        <location evidence="1">Nucleus</location>
    </subcellularLocation>
</comment>
<feature type="compositionally biased region" description="Polar residues" evidence="7">
    <location>
        <begin position="65"/>
        <end position="76"/>
    </location>
</feature>
<keyword evidence="4" id="KW-0539">Nucleus</keyword>
<proteinExistence type="inferred from homology"/>
<keyword evidence="9" id="KW-1185">Reference proteome</keyword>
<evidence type="ECO:0000256" key="4">
    <source>
        <dbReference type="ARBA" id="ARBA00023242"/>
    </source>
</evidence>
<sequence>MMKTEKKVVIRVEPEEEQSSSVKSSRKTFKPLQHAATDKENLVGRPQTFKDAKAASSLEKRRKTLMQNKSTQTGESVITAEDLTSDEPSADYWRKLAETRSEALNRSLQENEKLKEDIEALQEENKVCKEMLDESKTLVEVLQEMLAEKGEDEEDDAEEESLEVPN</sequence>
<dbReference type="Proteomes" id="UP001159042">
    <property type="component" value="Unassembled WGS sequence"/>
</dbReference>
<dbReference type="PANTHER" id="PTHR13372">
    <property type="entry name" value="GEMININ"/>
    <property type="match status" value="1"/>
</dbReference>
<evidence type="ECO:0000256" key="7">
    <source>
        <dbReference type="SAM" id="MobiDB-lite"/>
    </source>
</evidence>
<keyword evidence="3 6" id="KW-0175">Coiled coil</keyword>
<feature type="coiled-coil region" evidence="6">
    <location>
        <begin position="101"/>
        <end position="138"/>
    </location>
</feature>
<dbReference type="GO" id="GO:0005634">
    <property type="term" value="C:nucleus"/>
    <property type="evidence" value="ECO:0007669"/>
    <property type="project" value="UniProtKB-SubCell"/>
</dbReference>
<dbReference type="Gene3D" id="1.20.5.1180">
    <property type="entry name" value="Geminin coiled-coil domain"/>
    <property type="match status" value="1"/>
</dbReference>
<evidence type="ECO:0000256" key="3">
    <source>
        <dbReference type="ARBA" id="ARBA00023054"/>
    </source>
</evidence>
<dbReference type="GO" id="GO:0045786">
    <property type="term" value="P:negative regulation of cell cycle"/>
    <property type="evidence" value="ECO:0007669"/>
    <property type="project" value="TreeGrafter"/>
</dbReference>
<evidence type="ECO:0000313" key="8">
    <source>
        <dbReference type="EMBL" id="KAJ8923083.1"/>
    </source>
</evidence>